<organism evidence="1 2">
    <name type="scientific">Geomonas subterranea</name>
    <dbReference type="NCBI Taxonomy" id="2847989"/>
    <lineage>
        <taxon>Bacteria</taxon>
        <taxon>Pseudomonadati</taxon>
        <taxon>Thermodesulfobacteriota</taxon>
        <taxon>Desulfuromonadia</taxon>
        <taxon>Geobacterales</taxon>
        <taxon>Geobacteraceae</taxon>
        <taxon>Geomonas</taxon>
    </lineage>
</organism>
<name>A0ABX8LTB1_9BACT</name>
<proteinExistence type="predicted"/>
<reference evidence="1 2" key="1">
    <citation type="submission" date="2021-06" db="EMBL/GenBank/DDBJ databases">
        <title>Gemonas diversity in paddy soil.</title>
        <authorList>
            <person name="Liu G."/>
        </authorList>
    </citation>
    <scope>NUCLEOTIDE SEQUENCE [LARGE SCALE GENOMIC DNA]</scope>
    <source>
        <strain evidence="1 2">RG2</strain>
    </source>
</reference>
<sequence>MILATAVAAMGFEPMTATVRVSSGQLYDYVVIGEHPGATDSFDNAYDIISPGNLNADMGDPFISAVVSHPEWRPAREMRGDTRSPAKKKQWDVSVTSSLAKGTPLVVSIVPEESRLPKQATIAAKEGNTQVDLTNNEYILSAPGPGSVARLKIVAEQP</sequence>
<evidence type="ECO:0000313" key="2">
    <source>
        <dbReference type="Proteomes" id="UP000683559"/>
    </source>
</evidence>
<dbReference type="Proteomes" id="UP000683559">
    <property type="component" value="Chromosome"/>
</dbReference>
<keyword evidence="2" id="KW-1185">Reference proteome</keyword>
<evidence type="ECO:0000313" key="1">
    <source>
        <dbReference type="EMBL" id="QXE92730.1"/>
    </source>
</evidence>
<protein>
    <submittedName>
        <fullName evidence="1">Uncharacterized protein</fullName>
    </submittedName>
</protein>
<dbReference type="EMBL" id="CP077683">
    <property type="protein sequence ID" value="QXE92730.1"/>
    <property type="molecule type" value="Genomic_DNA"/>
</dbReference>
<accession>A0ABX8LTB1</accession>
<gene>
    <name evidence="1" type="ORF">KP001_09490</name>
</gene>
<dbReference type="RefSeq" id="WP_217289275.1">
    <property type="nucleotide sequence ID" value="NZ_CP077683.1"/>
</dbReference>